<evidence type="ECO:0000313" key="5">
    <source>
        <dbReference type="Proteomes" id="UP000800093"/>
    </source>
</evidence>
<dbReference type="OrthoDB" id="21573at2759"/>
<dbReference type="GO" id="GO:0003743">
    <property type="term" value="F:translation initiation factor activity"/>
    <property type="evidence" value="ECO:0007669"/>
    <property type="project" value="UniProtKB-KW"/>
</dbReference>
<evidence type="ECO:0000313" key="4">
    <source>
        <dbReference type="EMBL" id="KAF2269784.1"/>
    </source>
</evidence>
<dbReference type="SUPFAM" id="SSF55200">
    <property type="entry name" value="Translation initiation factor IF3, C-terminal domain"/>
    <property type="match status" value="1"/>
</dbReference>
<dbReference type="GO" id="GO:0005739">
    <property type="term" value="C:mitochondrion"/>
    <property type="evidence" value="ECO:0007669"/>
    <property type="project" value="TreeGrafter"/>
</dbReference>
<evidence type="ECO:0000256" key="3">
    <source>
        <dbReference type="ARBA" id="ARBA00022917"/>
    </source>
</evidence>
<keyword evidence="5" id="KW-1185">Reference proteome</keyword>
<evidence type="ECO:0008006" key="6">
    <source>
        <dbReference type="Google" id="ProtNLM"/>
    </source>
</evidence>
<dbReference type="PANTHER" id="PTHR10938">
    <property type="entry name" value="TRANSLATION INITIATION FACTOR IF-3"/>
    <property type="match status" value="1"/>
</dbReference>
<evidence type="ECO:0000256" key="2">
    <source>
        <dbReference type="ARBA" id="ARBA00022540"/>
    </source>
</evidence>
<proteinExistence type="inferred from homology"/>
<dbReference type="Proteomes" id="UP000800093">
    <property type="component" value="Unassembled WGS sequence"/>
</dbReference>
<dbReference type="GO" id="GO:0032790">
    <property type="term" value="P:ribosome disassembly"/>
    <property type="evidence" value="ECO:0007669"/>
    <property type="project" value="TreeGrafter"/>
</dbReference>
<accession>A0A9P4TQU3</accession>
<dbReference type="InterPro" id="IPR001288">
    <property type="entry name" value="Translation_initiation_fac_3"/>
</dbReference>
<dbReference type="PANTHER" id="PTHR10938:SF0">
    <property type="entry name" value="TRANSLATION INITIATION FACTOR IF-3, MITOCHONDRIAL"/>
    <property type="match status" value="1"/>
</dbReference>
<dbReference type="EMBL" id="ML986581">
    <property type="protein sequence ID" value="KAF2269784.1"/>
    <property type="molecule type" value="Genomic_DNA"/>
</dbReference>
<protein>
    <recommendedName>
        <fullName evidence="6">Translation initiation factor 3 C-terminal domain-containing protein</fullName>
    </recommendedName>
</protein>
<evidence type="ECO:0000256" key="1">
    <source>
        <dbReference type="ARBA" id="ARBA00005439"/>
    </source>
</evidence>
<comment type="similarity">
    <text evidence="1">Belongs to the IF-3 family.</text>
</comment>
<dbReference type="GO" id="GO:0070124">
    <property type="term" value="P:mitochondrial translational initiation"/>
    <property type="evidence" value="ECO:0007669"/>
    <property type="project" value="TreeGrafter"/>
</dbReference>
<gene>
    <name evidence="4" type="ORF">CC78DRAFT_528952</name>
</gene>
<name>A0A9P4TQU3_9PLEO</name>
<organism evidence="4 5">
    <name type="scientific">Lojkania enalia</name>
    <dbReference type="NCBI Taxonomy" id="147567"/>
    <lineage>
        <taxon>Eukaryota</taxon>
        <taxon>Fungi</taxon>
        <taxon>Dikarya</taxon>
        <taxon>Ascomycota</taxon>
        <taxon>Pezizomycotina</taxon>
        <taxon>Dothideomycetes</taxon>
        <taxon>Pleosporomycetidae</taxon>
        <taxon>Pleosporales</taxon>
        <taxon>Pleosporales incertae sedis</taxon>
        <taxon>Lojkania</taxon>
    </lineage>
</organism>
<dbReference type="InterPro" id="IPR036788">
    <property type="entry name" value="T_IF-3_C_sf"/>
</dbReference>
<sequence>MPSIHISSTSRALYRVFIAPHVRSPFRGTAHTLPNPAPLPWISIRTIAFKKDTARHALSDHFTLDRAINEDVINLVDADNNFRPNIPMHLVRWNRTTHHLMLLQARPVDKYGHPYPDKLATCKIVTKIELRRRLEKALEAERKRAKGNTSAGPSQKTLELNWAIGANDLKHRLEKMKAFLKQGRKVEVMLGPKRRGREATREECENVLKSIQSVVVECKGATEIKQRREGAVGGVMTIVFQGAKTEENNAGEG</sequence>
<dbReference type="GO" id="GO:0043022">
    <property type="term" value="F:ribosome binding"/>
    <property type="evidence" value="ECO:0007669"/>
    <property type="project" value="TreeGrafter"/>
</dbReference>
<keyword evidence="3" id="KW-0648">Protein biosynthesis</keyword>
<reference evidence="5" key="1">
    <citation type="journal article" date="2020" name="Stud. Mycol.">
        <title>101 Dothideomycetes genomes: A test case for predicting lifestyles and emergence of pathogens.</title>
        <authorList>
            <person name="Haridas S."/>
            <person name="Albert R."/>
            <person name="Binder M."/>
            <person name="Bloem J."/>
            <person name="LaButti K."/>
            <person name="Salamov A."/>
            <person name="Andreopoulos B."/>
            <person name="Baker S."/>
            <person name="Barry K."/>
            <person name="Bills G."/>
            <person name="Bluhm B."/>
            <person name="Cannon C."/>
            <person name="Castanera R."/>
            <person name="Culley D."/>
            <person name="Daum C."/>
            <person name="Ezra D."/>
            <person name="Gonzalez J."/>
            <person name="Henrissat B."/>
            <person name="Kuo A."/>
            <person name="Liang C."/>
            <person name="Lipzen A."/>
            <person name="Lutzoni F."/>
            <person name="Magnuson J."/>
            <person name="Mondo S."/>
            <person name="Nolan M."/>
            <person name="Ohm R."/>
            <person name="Pangilinan J."/>
            <person name="Park H.-J."/>
            <person name="Ramirez L."/>
            <person name="Alfaro M."/>
            <person name="Sun H."/>
            <person name="Tritt A."/>
            <person name="Yoshinaga Y."/>
            <person name="Zwiers L.-H."/>
            <person name="Turgeon B."/>
            <person name="Goodwin S."/>
            <person name="Spatafora J."/>
            <person name="Crous P."/>
            <person name="Grigoriev I."/>
        </authorList>
    </citation>
    <scope>NUCLEOTIDE SEQUENCE [LARGE SCALE GENOMIC DNA]</scope>
    <source>
        <strain evidence="5">CBS 304.66</strain>
    </source>
</reference>
<dbReference type="AlphaFoldDB" id="A0A9P4TQU3"/>
<comment type="caution">
    <text evidence="4">The sequence shown here is derived from an EMBL/GenBank/DDBJ whole genome shotgun (WGS) entry which is preliminary data.</text>
</comment>
<dbReference type="Gene3D" id="3.30.110.10">
    <property type="entry name" value="Translation initiation factor 3 (IF-3), C-terminal domain"/>
    <property type="match status" value="1"/>
</dbReference>
<keyword evidence="2" id="KW-0396">Initiation factor</keyword>